<dbReference type="SMART" id="SM00052">
    <property type="entry name" value="EAL"/>
    <property type="match status" value="1"/>
</dbReference>
<sequence length="156" mass="17983">MSRYNLANNDKLSRYEVLRNKYNIPSSYLEFEITESLIIESETVITRFIDNAKTLGYRCSIDDFGSGYSSLNVLKTIHADALKIDKEFFSEKGGKREETIIEFIIKLAHELGMKTVAEGVETKDQVDYLKTLGCDMIQGFYYSKPITVSEFERLYL</sequence>
<evidence type="ECO:0000313" key="2">
    <source>
        <dbReference type="EMBL" id="MPN50544.1"/>
    </source>
</evidence>
<evidence type="ECO:0000259" key="1">
    <source>
        <dbReference type="PROSITE" id="PS50883"/>
    </source>
</evidence>
<dbReference type="SUPFAM" id="SSF141868">
    <property type="entry name" value="EAL domain-like"/>
    <property type="match status" value="1"/>
</dbReference>
<dbReference type="PROSITE" id="PS50883">
    <property type="entry name" value="EAL"/>
    <property type="match status" value="1"/>
</dbReference>
<dbReference type="InterPro" id="IPR035919">
    <property type="entry name" value="EAL_sf"/>
</dbReference>
<protein>
    <submittedName>
        <fullName evidence="2">Phytochrome-like protein cph2</fullName>
    </submittedName>
</protein>
<gene>
    <name evidence="2" type="primary">cph2_33</name>
    <name evidence="2" type="ORF">SDC9_198171</name>
</gene>
<dbReference type="Pfam" id="PF00563">
    <property type="entry name" value="EAL"/>
    <property type="match status" value="1"/>
</dbReference>
<accession>A0A645IQB5</accession>
<proteinExistence type="predicted"/>
<dbReference type="GO" id="GO:0071111">
    <property type="term" value="F:cyclic-guanylate-specific phosphodiesterase activity"/>
    <property type="evidence" value="ECO:0007669"/>
    <property type="project" value="InterPro"/>
</dbReference>
<reference evidence="2" key="1">
    <citation type="submission" date="2019-08" db="EMBL/GenBank/DDBJ databases">
        <authorList>
            <person name="Kucharzyk K."/>
            <person name="Murdoch R.W."/>
            <person name="Higgins S."/>
            <person name="Loffler F."/>
        </authorList>
    </citation>
    <scope>NUCLEOTIDE SEQUENCE</scope>
</reference>
<name>A0A645IQB5_9ZZZZ</name>
<dbReference type="InterPro" id="IPR050706">
    <property type="entry name" value="Cyclic-di-GMP_PDE-like"/>
</dbReference>
<feature type="domain" description="EAL" evidence="1">
    <location>
        <begin position="1"/>
        <end position="156"/>
    </location>
</feature>
<dbReference type="PANTHER" id="PTHR33121:SF70">
    <property type="entry name" value="SIGNALING PROTEIN YKOW"/>
    <property type="match status" value="1"/>
</dbReference>
<dbReference type="EMBL" id="VSSQ01114818">
    <property type="protein sequence ID" value="MPN50544.1"/>
    <property type="molecule type" value="Genomic_DNA"/>
</dbReference>
<dbReference type="InterPro" id="IPR001633">
    <property type="entry name" value="EAL_dom"/>
</dbReference>
<dbReference type="PANTHER" id="PTHR33121">
    <property type="entry name" value="CYCLIC DI-GMP PHOSPHODIESTERASE PDEF"/>
    <property type="match status" value="1"/>
</dbReference>
<organism evidence="2">
    <name type="scientific">bioreactor metagenome</name>
    <dbReference type="NCBI Taxonomy" id="1076179"/>
    <lineage>
        <taxon>unclassified sequences</taxon>
        <taxon>metagenomes</taxon>
        <taxon>ecological metagenomes</taxon>
    </lineage>
</organism>
<dbReference type="AlphaFoldDB" id="A0A645IQB5"/>
<dbReference type="Gene3D" id="3.20.20.450">
    <property type="entry name" value="EAL domain"/>
    <property type="match status" value="1"/>
</dbReference>
<dbReference type="CDD" id="cd01948">
    <property type="entry name" value="EAL"/>
    <property type="match status" value="1"/>
</dbReference>
<comment type="caution">
    <text evidence="2">The sequence shown here is derived from an EMBL/GenBank/DDBJ whole genome shotgun (WGS) entry which is preliminary data.</text>
</comment>